<dbReference type="InterPro" id="IPR039537">
    <property type="entry name" value="Retrotran_Ty1/copia-like"/>
</dbReference>
<dbReference type="Gene3D" id="3.30.420.10">
    <property type="entry name" value="Ribonuclease H-like superfamily/Ribonuclease H"/>
    <property type="match status" value="1"/>
</dbReference>
<accession>A0ABQ5HIR6</accession>
<dbReference type="Pfam" id="PF13976">
    <property type="entry name" value="gag_pre-integrs"/>
    <property type="match status" value="1"/>
</dbReference>
<evidence type="ECO:0000313" key="4">
    <source>
        <dbReference type="EMBL" id="GJT87778.1"/>
    </source>
</evidence>
<evidence type="ECO:0000313" key="5">
    <source>
        <dbReference type="Proteomes" id="UP001151760"/>
    </source>
</evidence>
<protein>
    <submittedName>
        <fullName evidence="4">Retrovirus-related pol polyprotein from transposon TNT 1-94</fullName>
    </submittedName>
</protein>
<keyword evidence="1" id="KW-0645">Protease</keyword>
<name>A0ABQ5HIR6_9ASTR</name>
<dbReference type="SUPFAM" id="SSF53098">
    <property type="entry name" value="Ribonuclease H-like"/>
    <property type="match status" value="1"/>
</dbReference>
<reference evidence="4" key="1">
    <citation type="journal article" date="2022" name="Int. J. Mol. Sci.">
        <title>Draft Genome of Tanacetum Coccineum: Genomic Comparison of Closely Related Tanacetum-Family Plants.</title>
        <authorList>
            <person name="Yamashiro T."/>
            <person name="Shiraishi A."/>
            <person name="Nakayama K."/>
            <person name="Satake H."/>
        </authorList>
    </citation>
    <scope>NUCLEOTIDE SEQUENCE</scope>
</reference>
<dbReference type="InterPro" id="IPR054722">
    <property type="entry name" value="PolX-like_BBD"/>
</dbReference>
<evidence type="ECO:0000259" key="3">
    <source>
        <dbReference type="Pfam" id="PF22936"/>
    </source>
</evidence>
<dbReference type="InterPro" id="IPR012337">
    <property type="entry name" value="RNaseH-like_sf"/>
</dbReference>
<dbReference type="PANTHER" id="PTHR42648:SF18">
    <property type="entry name" value="RETROTRANSPOSON, UNCLASSIFIED-LIKE PROTEIN"/>
    <property type="match status" value="1"/>
</dbReference>
<reference evidence="4" key="2">
    <citation type="submission" date="2022-01" db="EMBL/GenBank/DDBJ databases">
        <authorList>
            <person name="Yamashiro T."/>
            <person name="Shiraishi A."/>
            <person name="Satake H."/>
            <person name="Nakayama K."/>
        </authorList>
    </citation>
    <scope>NUCLEOTIDE SEQUENCE</scope>
</reference>
<comment type="caution">
    <text evidence="4">The sequence shown here is derived from an EMBL/GenBank/DDBJ whole genome shotgun (WGS) entry which is preliminary data.</text>
</comment>
<dbReference type="PANTHER" id="PTHR42648">
    <property type="entry name" value="TRANSPOSASE, PUTATIVE-RELATED"/>
    <property type="match status" value="1"/>
</dbReference>
<keyword evidence="5" id="KW-1185">Reference proteome</keyword>
<proteinExistence type="predicted"/>
<sequence>MWYGVYLGTRHFTSANAVSSACCSSLPVSTDESAVGSLSLLKKKSWLSENEDNIIIPRVRELVVQIVLWYLDSGCSRHMTGDRARLINFVEKFIGTVRFGNDDYAAIVGYGDYKLGDTIISRVYYVEGLKHNLFSVGQFCDGGLEVAFRQHSCHIRNYDMVDLLKGSRTTNLYSISLNDMMSASPVCLLTKASSTKSWLWHRRLNHLNFGTLNELARNDLVRGLPMLKYDKDHLCPSCQLGKSKKASHPLKAENTNTEVLHTLHMDLCGPMRTESINGKKYVLVIVDDYTRFGWVRFLRTKDETPQVIEKFIVKTQRALNATVRFEIGRFVV</sequence>
<dbReference type="InterPro" id="IPR036397">
    <property type="entry name" value="RNaseH_sf"/>
</dbReference>
<evidence type="ECO:0000256" key="1">
    <source>
        <dbReference type="ARBA" id="ARBA00022670"/>
    </source>
</evidence>
<dbReference type="Pfam" id="PF22936">
    <property type="entry name" value="Pol_BBD"/>
    <property type="match status" value="1"/>
</dbReference>
<dbReference type="InterPro" id="IPR025724">
    <property type="entry name" value="GAG-pre-integrase_dom"/>
</dbReference>
<evidence type="ECO:0000259" key="2">
    <source>
        <dbReference type="Pfam" id="PF13976"/>
    </source>
</evidence>
<gene>
    <name evidence="4" type="ORF">Tco_1069495</name>
</gene>
<feature type="domain" description="Retrovirus-related Pol polyprotein from transposon TNT 1-94-like beta-barrel" evidence="3">
    <location>
        <begin position="69"/>
        <end position="143"/>
    </location>
</feature>
<organism evidence="4 5">
    <name type="scientific">Tanacetum coccineum</name>
    <dbReference type="NCBI Taxonomy" id="301880"/>
    <lineage>
        <taxon>Eukaryota</taxon>
        <taxon>Viridiplantae</taxon>
        <taxon>Streptophyta</taxon>
        <taxon>Embryophyta</taxon>
        <taxon>Tracheophyta</taxon>
        <taxon>Spermatophyta</taxon>
        <taxon>Magnoliopsida</taxon>
        <taxon>eudicotyledons</taxon>
        <taxon>Gunneridae</taxon>
        <taxon>Pentapetalae</taxon>
        <taxon>asterids</taxon>
        <taxon>campanulids</taxon>
        <taxon>Asterales</taxon>
        <taxon>Asteraceae</taxon>
        <taxon>Asteroideae</taxon>
        <taxon>Anthemideae</taxon>
        <taxon>Anthemidinae</taxon>
        <taxon>Tanacetum</taxon>
    </lineage>
</organism>
<dbReference type="EMBL" id="BQNB010019667">
    <property type="protein sequence ID" value="GJT87778.1"/>
    <property type="molecule type" value="Genomic_DNA"/>
</dbReference>
<dbReference type="Proteomes" id="UP001151760">
    <property type="component" value="Unassembled WGS sequence"/>
</dbReference>
<keyword evidence="1" id="KW-0378">Hydrolase</keyword>
<feature type="domain" description="GAG-pre-integrase" evidence="2">
    <location>
        <begin position="171"/>
        <end position="243"/>
    </location>
</feature>